<dbReference type="Pfam" id="PF01558">
    <property type="entry name" value="POR"/>
    <property type="match status" value="1"/>
</dbReference>
<organism evidence="3 4">
    <name type="scientific">Halanaerobium kushneri</name>
    <dbReference type="NCBI Taxonomy" id="56779"/>
    <lineage>
        <taxon>Bacteria</taxon>
        <taxon>Bacillati</taxon>
        <taxon>Bacillota</taxon>
        <taxon>Clostridia</taxon>
        <taxon>Halanaerobiales</taxon>
        <taxon>Halanaerobiaceae</taxon>
        <taxon>Halanaerobium</taxon>
    </lineage>
</organism>
<gene>
    <name evidence="3" type="ORF">SAMN05421834_12229</name>
</gene>
<feature type="domain" description="Pyruvate/ketoisovalerate oxidoreductase catalytic" evidence="2">
    <location>
        <begin position="12"/>
        <end position="177"/>
    </location>
</feature>
<dbReference type="InterPro" id="IPR019752">
    <property type="entry name" value="Pyrv/ketoisovalerate_OxRed_cat"/>
</dbReference>
<dbReference type="EMBL" id="FTNC01000022">
    <property type="protein sequence ID" value="SIR36385.1"/>
    <property type="molecule type" value="Genomic_DNA"/>
</dbReference>
<keyword evidence="1" id="KW-0560">Oxidoreductase</keyword>
<dbReference type="RefSeq" id="WP_076545751.1">
    <property type="nucleotide sequence ID" value="NZ_FTNC01000022.1"/>
</dbReference>
<evidence type="ECO:0000313" key="4">
    <source>
        <dbReference type="Proteomes" id="UP000185669"/>
    </source>
</evidence>
<dbReference type="GO" id="GO:0016903">
    <property type="term" value="F:oxidoreductase activity, acting on the aldehyde or oxo group of donors"/>
    <property type="evidence" value="ECO:0007669"/>
    <property type="project" value="InterPro"/>
</dbReference>
<sequence>MNRYEIRLSGAGGQGMILAGKILAEAGVMVDNLNISQSQSYGPESRGGASRSEIVFDEDQIDFPKVIKPDLLVCLTQESFDQYGSDLKSYGVIIVDSRIDISAVRQEFKDNVYQLNILDLAARKIGEEISANMIVLGVISRIIQNKIPVEFIKKAIIEKVPPETIDINMEAFDLGFDLKLDKRSYIYGRI</sequence>
<dbReference type="AlphaFoldDB" id="A0A1N7AB90"/>
<evidence type="ECO:0000313" key="3">
    <source>
        <dbReference type="EMBL" id="SIR36385.1"/>
    </source>
</evidence>
<dbReference type="Gene3D" id="3.40.920.10">
    <property type="entry name" value="Pyruvate-ferredoxin oxidoreductase, PFOR, domain III"/>
    <property type="match status" value="1"/>
</dbReference>
<evidence type="ECO:0000259" key="2">
    <source>
        <dbReference type="Pfam" id="PF01558"/>
    </source>
</evidence>
<dbReference type="InterPro" id="IPR052554">
    <property type="entry name" value="2-oxoglutarate_synth_KorC"/>
</dbReference>
<dbReference type="STRING" id="56779.SAMN05421834_12229"/>
<dbReference type="PANTHER" id="PTHR42730:SF1">
    <property type="entry name" value="2-OXOGLUTARATE SYNTHASE SUBUNIT KORC"/>
    <property type="match status" value="1"/>
</dbReference>
<evidence type="ECO:0000256" key="1">
    <source>
        <dbReference type="ARBA" id="ARBA00023002"/>
    </source>
</evidence>
<dbReference type="OrthoDB" id="9789125at2"/>
<keyword evidence="4" id="KW-1185">Reference proteome</keyword>
<reference evidence="4" key="1">
    <citation type="submission" date="2017-01" db="EMBL/GenBank/DDBJ databases">
        <authorList>
            <person name="Varghese N."/>
            <person name="Submissions S."/>
        </authorList>
    </citation>
    <scope>NUCLEOTIDE SEQUENCE [LARGE SCALE GENOMIC DNA]</scope>
    <source>
        <strain evidence="4">ATCC 700103</strain>
    </source>
</reference>
<dbReference type="InterPro" id="IPR002869">
    <property type="entry name" value="Pyrv_flavodox_OxRed_cen"/>
</dbReference>
<proteinExistence type="predicted"/>
<name>A0A1N7AB90_9FIRM</name>
<dbReference type="Proteomes" id="UP000185669">
    <property type="component" value="Unassembled WGS sequence"/>
</dbReference>
<dbReference type="PANTHER" id="PTHR42730">
    <property type="entry name" value="2-OXOGLUTARATE SYNTHASE SUBUNIT KORC"/>
    <property type="match status" value="1"/>
</dbReference>
<protein>
    <submittedName>
        <fullName evidence="3">2-oxoglutarate ferredoxin oxidoreductase, gamma subunit</fullName>
    </submittedName>
</protein>
<dbReference type="SUPFAM" id="SSF53323">
    <property type="entry name" value="Pyruvate-ferredoxin oxidoreductase, PFOR, domain III"/>
    <property type="match status" value="1"/>
</dbReference>
<accession>A0A1N7AB90</accession>